<evidence type="ECO:0000313" key="2">
    <source>
        <dbReference type="Proteomes" id="UP000292648"/>
    </source>
</evidence>
<protein>
    <submittedName>
        <fullName evidence="1">Uncharacterized protein</fullName>
    </submittedName>
</protein>
<sequence length="417" mass="45696">MDDDELTGVLKSFKDIDKLPNAIKGSSADTGYLSSKGLKQMAGLSAKSNIQRNYFGATLARPVKNGLVEALATVSNRNLTANSMVNAWSKATRYSSDNMQGLAAGILRTPSMKSSFAKGIVGNVPKSVWKKSLVGGVMGNGIPSVVLRQSRFMAKSSVGFIGSKMKRSVNQPYFAELKGISAKDWQPGFQSFNKATISANNVISQIRKAQENIYDGYVFGSSTKLANSLIRINEIQSEKINSFMTDTADISELTLRILEEYDNTPSMNSDVANDDLSSLSNDDRDINVYIQKLNEIAKDPGNVLASVAKVLLHLIRDALMVGLIVTPVLSSTIEKGQELEYYTALNAGWIAPTAYIDVTKAPIRTGHSIHAKIKMLLQVKTKLKVIKQVGKWSKVKISFGYNDEFGWIQTRYLNIND</sequence>
<name>A0A4Q9Y413_9LACO</name>
<accession>A0A4Q9Y413</accession>
<dbReference type="AlphaFoldDB" id="A0A4Q9Y413"/>
<proteinExistence type="predicted"/>
<comment type="caution">
    <text evidence="1">The sequence shown here is derived from an EMBL/GenBank/DDBJ whole genome shotgun (WGS) entry which is preliminary data.</text>
</comment>
<dbReference type="EMBL" id="SEHH01000020">
    <property type="protein sequence ID" value="TBX50893.1"/>
    <property type="molecule type" value="Genomic_DNA"/>
</dbReference>
<dbReference type="Proteomes" id="UP000292648">
    <property type="component" value="Unassembled WGS sequence"/>
</dbReference>
<reference evidence="1 2" key="1">
    <citation type="submission" date="2019-01" db="EMBL/GenBank/DDBJ databases">
        <title>Draft genome sequence of Lactobacillus paraplantarum OSY-TC318, a Producer of the novel lantibiotic Paraplantaracin TC318.</title>
        <authorList>
            <person name="Hussein W.E."/>
            <person name="Huang E."/>
            <person name="Yousef A.E."/>
        </authorList>
    </citation>
    <scope>NUCLEOTIDE SEQUENCE [LARGE SCALE GENOMIC DNA]</scope>
    <source>
        <strain evidence="1 2">OSY-TC318</strain>
    </source>
</reference>
<gene>
    <name evidence="1" type="ORF">EUZ87_02755</name>
</gene>
<dbReference type="Gene3D" id="2.30.30.40">
    <property type="entry name" value="SH3 Domains"/>
    <property type="match status" value="1"/>
</dbReference>
<evidence type="ECO:0000313" key="1">
    <source>
        <dbReference type="EMBL" id="TBX50893.1"/>
    </source>
</evidence>
<organism evidence="1 2">
    <name type="scientific">Lactiplantibacillus paraplantarum</name>
    <dbReference type="NCBI Taxonomy" id="60520"/>
    <lineage>
        <taxon>Bacteria</taxon>
        <taxon>Bacillati</taxon>
        <taxon>Bacillota</taxon>
        <taxon>Bacilli</taxon>
        <taxon>Lactobacillales</taxon>
        <taxon>Lactobacillaceae</taxon>
        <taxon>Lactiplantibacillus</taxon>
    </lineage>
</organism>